<dbReference type="AlphaFoldDB" id="A0A9Q3FZQ2"/>
<sequence>MSYGPQSVDCTPWRLLEGPRAKMTPWDQICWGSRGSMGPTLWPIEQFYTTWPEPIERVQDHQEPDLPKAEGEVLGSDLKPRGQGSSFFEDFEGGIIELWLTSLMNIFMLEVQYSDALNSSARINL</sequence>
<evidence type="ECO:0000256" key="1">
    <source>
        <dbReference type="SAM" id="MobiDB-lite"/>
    </source>
</evidence>
<feature type="compositionally biased region" description="Basic and acidic residues" evidence="1">
    <location>
        <begin position="60"/>
        <end position="71"/>
    </location>
</feature>
<accession>A0A9Q3FZQ2</accession>
<evidence type="ECO:0000313" key="2">
    <source>
        <dbReference type="EMBL" id="MBW0546692.1"/>
    </source>
</evidence>
<protein>
    <submittedName>
        <fullName evidence="2">Uncharacterized protein</fullName>
    </submittedName>
</protein>
<gene>
    <name evidence="2" type="ORF">O181_086407</name>
</gene>
<dbReference type="EMBL" id="AVOT02051687">
    <property type="protein sequence ID" value="MBW0546692.1"/>
    <property type="molecule type" value="Genomic_DNA"/>
</dbReference>
<proteinExistence type="predicted"/>
<dbReference type="Proteomes" id="UP000765509">
    <property type="component" value="Unassembled WGS sequence"/>
</dbReference>
<reference evidence="2" key="1">
    <citation type="submission" date="2021-03" db="EMBL/GenBank/DDBJ databases">
        <title>Draft genome sequence of rust myrtle Austropuccinia psidii MF-1, a brazilian biotype.</title>
        <authorList>
            <person name="Quecine M.C."/>
            <person name="Pachon D.M.R."/>
            <person name="Bonatelli M.L."/>
            <person name="Correr F.H."/>
            <person name="Franceschini L.M."/>
            <person name="Leite T.F."/>
            <person name="Margarido G.R.A."/>
            <person name="Almeida C.A."/>
            <person name="Ferrarezi J.A."/>
            <person name="Labate C.A."/>
        </authorList>
    </citation>
    <scope>NUCLEOTIDE SEQUENCE</scope>
    <source>
        <strain evidence="2">MF-1</strain>
    </source>
</reference>
<organism evidence="2 3">
    <name type="scientific">Austropuccinia psidii MF-1</name>
    <dbReference type="NCBI Taxonomy" id="1389203"/>
    <lineage>
        <taxon>Eukaryota</taxon>
        <taxon>Fungi</taxon>
        <taxon>Dikarya</taxon>
        <taxon>Basidiomycota</taxon>
        <taxon>Pucciniomycotina</taxon>
        <taxon>Pucciniomycetes</taxon>
        <taxon>Pucciniales</taxon>
        <taxon>Sphaerophragmiaceae</taxon>
        <taxon>Austropuccinia</taxon>
    </lineage>
</organism>
<keyword evidence="3" id="KW-1185">Reference proteome</keyword>
<comment type="caution">
    <text evidence="2">The sequence shown here is derived from an EMBL/GenBank/DDBJ whole genome shotgun (WGS) entry which is preliminary data.</text>
</comment>
<name>A0A9Q3FZQ2_9BASI</name>
<evidence type="ECO:0000313" key="3">
    <source>
        <dbReference type="Proteomes" id="UP000765509"/>
    </source>
</evidence>
<feature type="region of interest" description="Disordered" evidence="1">
    <location>
        <begin position="60"/>
        <end position="82"/>
    </location>
</feature>